<evidence type="ECO:0000313" key="13">
    <source>
        <dbReference type="EMBL" id="MBW8192066.1"/>
    </source>
</evidence>
<evidence type="ECO:0000256" key="7">
    <source>
        <dbReference type="ARBA" id="ARBA00023114"/>
    </source>
</evidence>
<keyword evidence="6" id="KW-0406">Ion transport</keyword>
<dbReference type="InterPro" id="IPR027385">
    <property type="entry name" value="Beta-barrel_OMP"/>
</dbReference>
<dbReference type="PRINTS" id="PR01021">
    <property type="entry name" value="OMPADOMAIN"/>
</dbReference>
<dbReference type="InterPro" id="IPR006664">
    <property type="entry name" value="OMP_bac"/>
</dbReference>
<feature type="chain" id="PRO_5047173561" evidence="11">
    <location>
        <begin position="21"/>
        <end position="345"/>
    </location>
</feature>
<evidence type="ECO:0000256" key="2">
    <source>
        <dbReference type="ARBA" id="ARBA00022448"/>
    </source>
</evidence>
<dbReference type="RefSeq" id="WP_220104700.1">
    <property type="nucleotide sequence ID" value="NZ_JAHZSS010000018.1"/>
</dbReference>
<dbReference type="PROSITE" id="PS51123">
    <property type="entry name" value="OMPA_2"/>
    <property type="match status" value="1"/>
</dbReference>
<evidence type="ECO:0000256" key="10">
    <source>
        <dbReference type="PROSITE-ProRule" id="PRU00473"/>
    </source>
</evidence>
<evidence type="ECO:0000256" key="1">
    <source>
        <dbReference type="ARBA" id="ARBA00004571"/>
    </source>
</evidence>
<dbReference type="PANTHER" id="PTHR30329">
    <property type="entry name" value="STATOR ELEMENT OF FLAGELLAR MOTOR COMPLEX"/>
    <property type="match status" value="1"/>
</dbReference>
<keyword evidence="3" id="KW-1134">Transmembrane beta strand</keyword>
<reference evidence="13" key="1">
    <citation type="submission" date="2021-07" db="EMBL/GenBank/DDBJ databases">
        <title>Neiella marina sp. nov., isolated from the intestinal content of sea cucumber Apostichopus japonicus.</title>
        <authorList>
            <person name="Bai X."/>
        </authorList>
    </citation>
    <scope>NUCLEOTIDE SEQUENCE</scope>
    <source>
        <strain evidence="13">126</strain>
    </source>
</reference>
<keyword evidence="8 10" id="KW-0472">Membrane</keyword>
<accession>A0ABS7EI90</accession>
<keyword evidence="5 11" id="KW-0732">Signal</keyword>
<proteinExistence type="predicted"/>
<comment type="subcellular location">
    <subcellularLocation>
        <location evidence="1">Cell outer membrane</location>
        <topology evidence="1">Multi-pass membrane protein</topology>
    </subcellularLocation>
</comment>
<evidence type="ECO:0000256" key="3">
    <source>
        <dbReference type="ARBA" id="ARBA00022452"/>
    </source>
</evidence>
<dbReference type="InterPro" id="IPR006665">
    <property type="entry name" value="OmpA-like"/>
</dbReference>
<feature type="signal peptide" evidence="11">
    <location>
        <begin position="1"/>
        <end position="20"/>
    </location>
</feature>
<dbReference type="InterPro" id="IPR036737">
    <property type="entry name" value="OmpA-like_sf"/>
</dbReference>
<dbReference type="EMBL" id="JAHZSS010000018">
    <property type="protein sequence ID" value="MBW8192066.1"/>
    <property type="molecule type" value="Genomic_DNA"/>
</dbReference>
<dbReference type="Pfam" id="PF13505">
    <property type="entry name" value="OMP_b-brl"/>
    <property type="match status" value="1"/>
</dbReference>
<evidence type="ECO:0000256" key="9">
    <source>
        <dbReference type="ARBA" id="ARBA00023237"/>
    </source>
</evidence>
<keyword evidence="7" id="KW-0626">Porin</keyword>
<dbReference type="InterPro" id="IPR011250">
    <property type="entry name" value="OMP/PagP_B-barrel"/>
</dbReference>
<dbReference type="Proteomes" id="UP001166251">
    <property type="component" value="Unassembled WGS sequence"/>
</dbReference>
<dbReference type="CDD" id="cd07185">
    <property type="entry name" value="OmpA_C-like"/>
    <property type="match status" value="1"/>
</dbReference>
<evidence type="ECO:0000313" key="14">
    <source>
        <dbReference type="Proteomes" id="UP001166251"/>
    </source>
</evidence>
<dbReference type="PANTHER" id="PTHR30329:SF21">
    <property type="entry name" value="LIPOPROTEIN YIAD-RELATED"/>
    <property type="match status" value="1"/>
</dbReference>
<evidence type="ECO:0000256" key="8">
    <source>
        <dbReference type="ARBA" id="ARBA00023136"/>
    </source>
</evidence>
<keyword evidence="2" id="KW-0813">Transport</keyword>
<evidence type="ECO:0000259" key="12">
    <source>
        <dbReference type="PROSITE" id="PS51123"/>
    </source>
</evidence>
<dbReference type="InterPro" id="IPR050330">
    <property type="entry name" value="Bact_OuterMem_StrucFunc"/>
</dbReference>
<dbReference type="SUPFAM" id="SSF103088">
    <property type="entry name" value="OmpA-like"/>
    <property type="match status" value="1"/>
</dbReference>
<sequence>MKRTLIAGSIAALLTTAAVAEERQGYGYYVGGQIGHAEMDSDHRHESGNEVLRGTLFGGQFGIQPFSNEHWELRLRVEQAELDVDNISDDETAWWYAMDALYKFNNDFNYVFVGPHYEDFDNGSQPGAHLGLGARYHLTDDWALIGEVQGLFGFDDSTTDFIASVGLQYFFGAQGNPKVAMVDDDQDGVANEMDKCPTTPIGHSVDADGCTQFFEQAIVKQVTILFAHDDATVPTTYYQNVADIAEFMEQHPQLKIVVEGHTSLVGSTAYNQKLSERRAQAVRHLLVERYGIAAERVSALGHGETQPLVTPETSTEDAAANRRIEVEMSANKRVAATASSANSEL</sequence>
<comment type="caution">
    <text evidence="13">The sequence shown here is derived from an EMBL/GenBank/DDBJ whole genome shotgun (WGS) entry which is preliminary data.</text>
</comment>
<dbReference type="Gene3D" id="3.30.1330.60">
    <property type="entry name" value="OmpA-like domain"/>
    <property type="match status" value="1"/>
</dbReference>
<feature type="domain" description="OmpA-like" evidence="12">
    <location>
        <begin position="213"/>
        <end position="332"/>
    </location>
</feature>
<name>A0ABS7EI90_9GAMM</name>
<evidence type="ECO:0000256" key="5">
    <source>
        <dbReference type="ARBA" id="ARBA00022729"/>
    </source>
</evidence>
<organism evidence="13 14">
    <name type="scientific">Neiella holothuriorum</name>
    <dbReference type="NCBI Taxonomy" id="2870530"/>
    <lineage>
        <taxon>Bacteria</taxon>
        <taxon>Pseudomonadati</taxon>
        <taxon>Pseudomonadota</taxon>
        <taxon>Gammaproteobacteria</taxon>
        <taxon>Alteromonadales</taxon>
        <taxon>Echinimonadaceae</taxon>
        <taxon>Neiella</taxon>
    </lineage>
</organism>
<evidence type="ECO:0000256" key="4">
    <source>
        <dbReference type="ARBA" id="ARBA00022692"/>
    </source>
</evidence>
<keyword evidence="9" id="KW-0998">Cell outer membrane</keyword>
<dbReference type="Gene3D" id="2.40.160.20">
    <property type="match status" value="1"/>
</dbReference>
<dbReference type="Pfam" id="PF00691">
    <property type="entry name" value="OmpA"/>
    <property type="match status" value="1"/>
</dbReference>
<gene>
    <name evidence="13" type="ORF">K0504_13570</name>
</gene>
<evidence type="ECO:0000256" key="6">
    <source>
        <dbReference type="ARBA" id="ARBA00023065"/>
    </source>
</evidence>
<dbReference type="SUPFAM" id="SSF56925">
    <property type="entry name" value="OMPA-like"/>
    <property type="match status" value="1"/>
</dbReference>
<keyword evidence="14" id="KW-1185">Reference proteome</keyword>
<evidence type="ECO:0000256" key="11">
    <source>
        <dbReference type="SAM" id="SignalP"/>
    </source>
</evidence>
<keyword evidence="4" id="KW-0812">Transmembrane</keyword>
<protein>
    <submittedName>
        <fullName evidence="13">OmpA family protein</fullName>
    </submittedName>
</protein>